<accession>B0C8Z4</accession>
<dbReference type="eggNOG" id="ENOG5033679">
    <property type="taxonomic scope" value="Bacteria"/>
</dbReference>
<dbReference type="AlphaFoldDB" id="B0C8Z4"/>
<keyword evidence="2" id="KW-1185">Reference proteome</keyword>
<dbReference type="RefSeq" id="WP_012162056.1">
    <property type="nucleotide sequence ID" value="NC_009925.1"/>
</dbReference>
<sequence length="122" mass="13530">MMTTYSKPATPERISNEVTTTTCYYIRKLLATYSGELQSFIAEGAGLIADAKSDLNHVLESLYLDEPDISVMARELEVLAQLHRSLSGQVKDSISIPGQLAEVERRIFWILGLKRIDPSGKG</sequence>
<dbReference type="EMBL" id="CP000828">
    <property type="protein sequence ID" value="ABW26529.1"/>
    <property type="molecule type" value="Genomic_DNA"/>
</dbReference>
<gene>
    <name evidence="1" type="ordered locus">AM1_1503</name>
</gene>
<organism evidence="1 2">
    <name type="scientific">Acaryochloris marina (strain MBIC 11017)</name>
    <dbReference type="NCBI Taxonomy" id="329726"/>
    <lineage>
        <taxon>Bacteria</taxon>
        <taxon>Bacillati</taxon>
        <taxon>Cyanobacteriota</taxon>
        <taxon>Cyanophyceae</taxon>
        <taxon>Acaryochloridales</taxon>
        <taxon>Acaryochloridaceae</taxon>
        <taxon>Acaryochloris</taxon>
    </lineage>
</organism>
<dbReference type="STRING" id="329726.AM1_1503"/>
<reference evidence="1 2" key="1">
    <citation type="journal article" date="2008" name="Proc. Natl. Acad. Sci. U.S.A.">
        <title>Niche adaptation and genome expansion in the chlorophyll d-producing cyanobacterium Acaryochloris marina.</title>
        <authorList>
            <person name="Swingley W.D."/>
            <person name="Chen M."/>
            <person name="Cheung P.C."/>
            <person name="Conrad A.L."/>
            <person name="Dejesa L.C."/>
            <person name="Hao J."/>
            <person name="Honchak B.M."/>
            <person name="Karbach L.E."/>
            <person name="Kurdoglu A."/>
            <person name="Lahiri S."/>
            <person name="Mastrian S.D."/>
            <person name="Miyashita H."/>
            <person name="Page L."/>
            <person name="Ramakrishna P."/>
            <person name="Satoh S."/>
            <person name="Sattley W.M."/>
            <person name="Shimada Y."/>
            <person name="Taylor H.L."/>
            <person name="Tomo T."/>
            <person name="Tsuchiya T."/>
            <person name="Wang Z.T."/>
            <person name="Raymond J."/>
            <person name="Mimuro M."/>
            <person name="Blankenship R.E."/>
            <person name="Touchman J.W."/>
        </authorList>
    </citation>
    <scope>NUCLEOTIDE SEQUENCE [LARGE SCALE GENOMIC DNA]</scope>
    <source>
        <strain evidence="2">MBIC 11017</strain>
    </source>
</reference>
<proteinExistence type="predicted"/>
<name>B0C8Z4_ACAM1</name>
<evidence type="ECO:0000313" key="2">
    <source>
        <dbReference type="Proteomes" id="UP000000268"/>
    </source>
</evidence>
<dbReference type="HOGENOM" id="CLU_166922_0_0_3"/>
<dbReference type="KEGG" id="amr:AM1_1503"/>
<dbReference type="Proteomes" id="UP000000268">
    <property type="component" value="Chromosome"/>
</dbReference>
<protein>
    <submittedName>
        <fullName evidence="1">Uncharacterized protein</fullName>
    </submittedName>
</protein>
<evidence type="ECO:0000313" key="1">
    <source>
        <dbReference type="EMBL" id="ABW26529.1"/>
    </source>
</evidence>